<dbReference type="NCBIfam" id="TIGR00368">
    <property type="entry name" value="YifB family Mg chelatase-like AAA ATPase"/>
    <property type="match status" value="1"/>
</dbReference>
<dbReference type="Pfam" id="PF13541">
    <property type="entry name" value="ChlI"/>
    <property type="match status" value="1"/>
</dbReference>
<dbReference type="EMBL" id="CP001281">
    <property type="protein sequence ID" value="ACK53370.1"/>
    <property type="molecule type" value="Genomic_DNA"/>
</dbReference>
<evidence type="ECO:0000256" key="1">
    <source>
        <dbReference type="ARBA" id="ARBA00006354"/>
    </source>
</evidence>
<dbReference type="GO" id="GO:0005524">
    <property type="term" value="F:ATP binding"/>
    <property type="evidence" value="ECO:0007669"/>
    <property type="project" value="UniProtKB-KW"/>
</dbReference>
<dbReference type="Gene3D" id="3.30.230.10">
    <property type="match status" value="1"/>
</dbReference>
<dbReference type="InterPro" id="IPR001208">
    <property type="entry name" value="MCM_dom"/>
</dbReference>
<dbReference type="eggNOG" id="COG0606">
    <property type="taxonomic scope" value="Bacteria"/>
</dbReference>
<reference evidence="5 6" key="2">
    <citation type="journal article" date="2012" name="Stand. Genomic Sci.">
        <title>Complete genome sequence of Thauera aminoaromatica strain MZ1T.</title>
        <authorList>
            <person name="Jiang K."/>
            <person name="Sanseverino J."/>
            <person name="Chauhan A."/>
            <person name="Lucas S."/>
            <person name="Copeland A."/>
            <person name="Lapidus A."/>
            <person name="Del Rio T.G."/>
            <person name="Dalin E."/>
            <person name="Tice H."/>
            <person name="Bruce D."/>
            <person name="Goodwin L."/>
            <person name="Pitluck S."/>
            <person name="Sims D."/>
            <person name="Brettin T."/>
            <person name="Detter J.C."/>
            <person name="Han C."/>
            <person name="Chang Y.J."/>
            <person name="Larimer F."/>
            <person name="Land M."/>
            <person name="Hauser L."/>
            <person name="Kyrpides N.C."/>
            <person name="Mikhailova N."/>
            <person name="Moser S."/>
            <person name="Jegier P."/>
            <person name="Close D."/>
            <person name="Debruyn J.M."/>
            <person name="Wang Y."/>
            <person name="Layton A.C."/>
            <person name="Allen M.S."/>
            <person name="Sayler G.S."/>
        </authorList>
    </citation>
    <scope>NUCLEOTIDE SEQUENCE [LARGE SCALE GENOMIC DNA]</scope>
    <source>
        <strain evidence="5 6">MZ1T</strain>
    </source>
</reference>
<comment type="similarity">
    <text evidence="1">Belongs to the Mg-chelatase subunits D/I family. ComM subfamily.</text>
</comment>
<dbReference type="PANTHER" id="PTHR32039">
    <property type="entry name" value="MAGNESIUM-CHELATASE SUBUNIT CHLI"/>
    <property type="match status" value="1"/>
</dbReference>
<gene>
    <name evidence="5" type="ordered locus">Tmz1t_0597</name>
</gene>
<name>C4ZMV8_THASP</name>
<evidence type="ECO:0000313" key="5">
    <source>
        <dbReference type="EMBL" id="ACK53370.1"/>
    </source>
</evidence>
<keyword evidence="6" id="KW-1185">Reference proteome</keyword>
<dbReference type="PRINTS" id="PR01657">
    <property type="entry name" value="MCMFAMILY"/>
</dbReference>
<dbReference type="Pfam" id="PF01078">
    <property type="entry name" value="Mg_chelatase"/>
    <property type="match status" value="1"/>
</dbReference>
<keyword evidence="2" id="KW-0547">Nucleotide-binding</keyword>
<feature type="domain" description="AAA+ ATPase" evidence="4">
    <location>
        <begin position="240"/>
        <end position="421"/>
    </location>
</feature>
<dbReference type="KEGG" id="tmz:Tmz1t_0597"/>
<sequence>MPPVPRSAYFFVIDRGSARLTIPFRPESQMSLALVHARALDGIEAPPVTVEVHLGNGLPQFHLVGLADTEVREARDRVRAAIQSAQFEFPQRRITVNLAPADLPKEGGRFDLAIAIGILAASGQVAERLLPRLELCGELSLNGGLRPVRGVLSAALAAARAGRALVLAPANAAEAALARSATVLPADSLGAVCAHLNGHTRLEPALAAAPEDEDAAGLPDLADVRGQLQARRALEVAAAGGHSLLLFGPPGTGKSMLAQRLPGVLPAMDEDEAIEAAAVASIEGRLDPRSFHRRPFRSPHHSASAAALVGGGAVPRPGEISLAHHGVLFLDELPEFDRRVLESLREPLETGTVTVSRARRRAEFPARFQLVAAMNPCPCGHLGDPRRACRCTPEQVARYRGRLSGPFLDRIDLTVEVPAIAPEVLLESPPGEPSSAVRARVAAARALQATRQGCPNARLPAGEVERHCRPDPGGETLLRQAMQRLDLSARAYHRVLRVARTLADLAGASRPGAAQVAEAIQYRRSLDSR</sequence>
<evidence type="ECO:0000256" key="2">
    <source>
        <dbReference type="ARBA" id="ARBA00022741"/>
    </source>
</evidence>
<dbReference type="InterPro" id="IPR004482">
    <property type="entry name" value="Mg_chelat-rel"/>
</dbReference>
<dbReference type="Pfam" id="PF13335">
    <property type="entry name" value="Mg_chelatase_C"/>
    <property type="match status" value="1"/>
</dbReference>
<dbReference type="Gene3D" id="3.40.50.300">
    <property type="entry name" value="P-loop containing nucleotide triphosphate hydrolases"/>
    <property type="match status" value="1"/>
</dbReference>
<dbReference type="InterPro" id="IPR000523">
    <property type="entry name" value="Mg_chelatse_chII-like_cat_dom"/>
</dbReference>
<dbReference type="AlphaFoldDB" id="C4ZMV8"/>
<keyword evidence="3" id="KW-0067">ATP-binding</keyword>
<dbReference type="InterPro" id="IPR020568">
    <property type="entry name" value="Ribosomal_Su5_D2-typ_SF"/>
</dbReference>
<dbReference type="SUPFAM" id="SSF54211">
    <property type="entry name" value="Ribosomal protein S5 domain 2-like"/>
    <property type="match status" value="1"/>
</dbReference>
<dbReference type="NCBIfam" id="NF007365">
    <property type="entry name" value="PRK09862.1"/>
    <property type="match status" value="1"/>
</dbReference>
<organism evidence="5 6">
    <name type="scientific">Thauera aminoaromatica</name>
    <dbReference type="NCBI Taxonomy" id="164330"/>
    <lineage>
        <taxon>Bacteria</taxon>
        <taxon>Pseudomonadati</taxon>
        <taxon>Pseudomonadota</taxon>
        <taxon>Betaproteobacteria</taxon>
        <taxon>Rhodocyclales</taxon>
        <taxon>Zoogloeaceae</taxon>
        <taxon>Thauera</taxon>
    </lineage>
</organism>
<proteinExistence type="inferred from homology"/>
<dbReference type="InterPro" id="IPR025158">
    <property type="entry name" value="Mg_chelat-rel_C"/>
</dbReference>
<dbReference type="Proteomes" id="UP000002186">
    <property type="component" value="Chromosome"/>
</dbReference>
<dbReference type="SUPFAM" id="SSF52540">
    <property type="entry name" value="P-loop containing nucleoside triphosphate hydrolases"/>
    <property type="match status" value="1"/>
</dbReference>
<dbReference type="InterPro" id="IPR045006">
    <property type="entry name" value="CHLI-like"/>
</dbReference>
<dbReference type="PANTHER" id="PTHR32039:SF7">
    <property type="entry name" value="COMPETENCE PROTEIN COMM"/>
    <property type="match status" value="1"/>
</dbReference>
<dbReference type="HOGENOM" id="CLU_026145_1_1_4"/>
<dbReference type="InterPro" id="IPR014721">
    <property type="entry name" value="Ribsml_uS5_D2-typ_fold_subgr"/>
</dbReference>
<protein>
    <submittedName>
        <fullName evidence="5">Mg chelatase, subunit ChlI</fullName>
    </submittedName>
</protein>
<evidence type="ECO:0000259" key="4">
    <source>
        <dbReference type="SMART" id="SM00382"/>
    </source>
</evidence>
<dbReference type="InterPro" id="IPR003593">
    <property type="entry name" value="AAA+_ATPase"/>
</dbReference>
<dbReference type="InterPro" id="IPR027417">
    <property type="entry name" value="P-loop_NTPase"/>
</dbReference>
<evidence type="ECO:0000256" key="3">
    <source>
        <dbReference type="ARBA" id="ARBA00022840"/>
    </source>
</evidence>
<dbReference type="SMART" id="SM00382">
    <property type="entry name" value="AAA"/>
    <property type="match status" value="1"/>
</dbReference>
<dbReference type="STRING" id="85643.Tmz1t_0597"/>
<reference evidence="6" key="1">
    <citation type="submission" date="2009-05" db="EMBL/GenBank/DDBJ databases">
        <title>Complete sequence of chromosome of Thauera sp. MZ1T.</title>
        <authorList>
            <consortium name="US DOE Joint Genome Institute"/>
            <person name="Lucas S."/>
            <person name="Copeland A."/>
            <person name="Lapidus A."/>
            <person name="Glavina del Rio T."/>
            <person name="Dalin E."/>
            <person name="Tice H."/>
            <person name="Bruce D."/>
            <person name="Goodwin L."/>
            <person name="Pitluck S."/>
            <person name="Sims D."/>
            <person name="Brettin T."/>
            <person name="Detter J.C."/>
            <person name="Han C."/>
            <person name="Larimer F."/>
            <person name="Land M."/>
            <person name="Hauser L."/>
            <person name="Kyrpides N."/>
            <person name="Mikhailova N."/>
            <person name="Sayler G.S."/>
        </authorList>
    </citation>
    <scope>NUCLEOTIDE SEQUENCE [LARGE SCALE GENOMIC DNA]</scope>
    <source>
        <strain evidence="6">MZ1T</strain>
    </source>
</reference>
<accession>C4ZMV8</accession>
<evidence type="ECO:0000313" key="6">
    <source>
        <dbReference type="Proteomes" id="UP000002186"/>
    </source>
</evidence>
<dbReference type="GO" id="GO:0003677">
    <property type="term" value="F:DNA binding"/>
    <property type="evidence" value="ECO:0007669"/>
    <property type="project" value="InterPro"/>
</dbReference>